<proteinExistence type="predicted"/>
<dbReference type="EMBL" id="JAKMXF010000302">
    <property type="protein sequence ID" value="KAI6651648.1"/>
    <property type="molecule type" value="Genomic_DNA"/>
</dbReference>
<protein>
    <recommendedName>
        <fullName evidence="4">Spindle assembly abnormal protein 6 N-terminal domain-containing protein</fullName>
    </recommendedName>
</protein>
<accession>A0AAV7JRY8</accession>
<comment type="caution">
    <text evidence="2">The sequence shown here is derived from an EMBL/GenBank/DDBJ whole genome shotgun (WGS) entry which is preliminary data.</text>
</comment>
<organism evidence="2 3">
    <name type="scientific">Oopsacas minuta</name>
    <dbReference type="NCBI Taxonomy" id="111878"/>
    <lineage>
        <taxon>Eukaryota</taxon>
        <taxon>Metazoa</taxon>
        <taxon>Porifera</taxon>
        <taxon>Hexactinellida</taxon>
        <taxon>Hexasterophora</taxon>
        <taxon>Lyssacinosida</taxon>
        <taxon>Leucopsacidae</taxon>
        <taxon>Oopsacas</taxon>
    </lineage>
</organism>
<feature type="coiled-coil region" evidence="1">
    <location>
        <begin position="350"/>
        <end position="391"/>
    </location>
</feature>
<evidence type="ECO:0000256" key="1">
    <source>
        <dbReference type="SAM" id="Coils"/>
    </source>
</evidence>
<evidence type="ECO:0000313" key="3">
    <source>
        <dbReference type="Proteomes" id="UP001165289"/>
    </source>
</evidence>
<evidence type="ECO:0000313" key="2">
    <source>
        <dbReference type="EMBL" id="KAI6651648.1"/>
    </source>
</evidence>
<keyword evidence="3" id="KW-1185">Reference proteome</keyword>
<dbReference type="Proteomes" id="UP001165289">
    <property type="component" value="Unassembled WGS sequence"/>
</dbReference>
<dbReference type="AlphaFoldDB" id="A0AAV7JRY8"/>
<reference evidence="2 3" key="1">
    <citation type="journal article" date="2023" name="BMC Biol.">
        <title>The compact genome of the sponge Oopsacas minuta (Hexactinellida) is lacking key metazoan core genes.</title>
        <authorList>
            <person name="Santini S."/>
            <person name="Schenkelaars Q."/>
            <person name="Jourda C."/>
            <person name="Duchesne M."/>
            <person name="Belahbib H."/>
            <person name="Rocher C."/>
            <person name="Selva M."/>
            <person name="Riesgo A."/>
            <person name="Vervoort M."/>
            <person name="Leys S.P."/>
            <person name="Kodjabachian L."/>
            <person name="Le Bivic A."/>
            <person name="Borchiellini C."/>
            <person name="Claverie J.M."/>
            <person name="Renard E."/>
        </authorList>
    </citation>
    <scope>NUCLEOTIDE SEQUENCE [LARGE SCALE GENOMIC DNA]</scope>
    <source>
        <strain evidence="2">SPO-2</strain>
    </source>
</reference>
<keyword evidence="1" id="KW-0175">Coiled coil</keyword>
<feature type="coiled-coil region" evidence="1">
    <location>
        <begin position="272"/>
        <end position="299"/>
    </location>
</feature>
<name>A0AAV7JRY8_9METZ</name>
<evidence type="ECO:0008006" key="4">
    <source>
        <dbReference type="Google" id="ProtNLM"/>
    </source>
</evidence>
<sequence>MSEDLKFNIKNSPTNISDICTCDINTPAVKEDTNKPNSPQNSIFKVPRSHRRFSPYSSPRPDPVLLTCDSKSNIPIVQPIIGLNEQSNVFRMEIAKLFFGSLSCKPLDRLEVDIESFKLHIQFSNNDNTFEQLLHIQACNIESVEIRMLMDDGYILIKPKADITMQLSSDLNLNPTVHLNYSDPQIIKRYVTMLFETKQYPLDRIHLTFKTLFDFPIILMNNSRDSISPMPQENLYSPSKRHLCSTDMDIESINTSIRTQVLKLEEAHNIKNMRLIEEVRELKYSNQALKAKFNELQERESKIKFSNQEELKRVWSKFEKQILTLDQEFRETKTSLLDLEISYIQRSEENAELKNRSREDRREINKLETELKTLREKRKEDSDNLKKLMTLHNSLLQQGFQLCDI</sequence>
<gene>
    <name evidence="2" type="ORF">LOD99_4896</name>
</gene>